<keyword evidence="3 7" id="KW-0808">Transferase</keyword>
<dbReference type="EMBL" id="PHIG01000031">
    <property type="protein sequence ID" value="PJK29985.1"/>
    <property type="molecule type" value="Genomic_DNA"/>
</dbReference>
<feature type="transmembrane region" description="Helical" evidence="7">
    <location>
        <begin position="244"/>
        <end position="260"/>
    </location>
</feature>
<dbReference type="NCBIfam" id="TIGR00544">
    <property type="entry name" value="lgt"/>
    <property type="match status" value="1"/>
</dbReference>
<feature type="binding site" evidence="7">
    <location>
        <position position="141"/>
    </location>
    <ligand>
        <name>a 1,2-diacyl-sn-glycero-3-phospho-(1'-sn-glycerol)</name>
        <dbReference type="ChEBI" id="CHEBI:64716"/>
    </ligand>
</feature>
<evidence type="ECO:0000256" key="6">
    <source>
        <dbReference type="ARBA" id="ARBA00023136"/>
    </source>
</evidence>
<feature type="transmembrane region" description="Helical" evidence="7">
    <location>
        <begin position="58"/>
        <end position="79"/>
    </location>
</feature>
<evidence type="ECO:0000313" key="9">
    <source>
        <dbReference type="Proteomes" id="UP000229498"/>
    </source>
</evidence>
<dbReference type="PANTHER" id="PTHR30589">
    <property type="entry name" value="PROLIPOPROTEIN DIACYLGLYCERYL TRANSFERASE"/>
    <property type="match status" value="1"/>
</dbReference>
<comment type="subcellular location">
    <subcellularLocation>
        <location evidence="7">Cell membrane</location>
        <topology evidence="7">Multi-pass membrane protein</topology>
    </subcellularLocation>
</comment>
<comment type="similarity">
    <text evidence="1 7">Belongs to the Lgt family.</text>
</comment>
<evidence type="ECO:0000256" key="3">
    <source>
        <dbReference type="ARBA" id="ARBA00022679"/>
    </source>
</evidence>
<feature type="transmembrane region" description="Helical" evidence="7">
    <location>
        <begin position="205"/>
        <end position="224"/>
    </location>
</feature>
<dbReference type="GO" id="GO:0008961">
    <property type="term" value="F:phosphatidylglycerol-prolipoprotein diacylglyceryl transferase activity"/>
    <property type="evidence" value="ECO:0007669"/>
    <property type="project" value="UniProtKB-UniRule"/>
</dbReference>
<dbReference type="OrthoDB" id="871140at2"/>
<dbReference type="PANTHER" id="PTHR30589:SF0">
    <property type="entry name" value="PHOSPHATIDYLGLYCEROL--PROLIPOPROTEIN DIACYLGLYCERYL TRANSFERASE"/>
    <property type="match status" value="1"/>
</dbReference>
<name>A0A2M9G2Q4_9PROT</name>
<reference evidence="8 9" key="1">
    <citation type="submission" date="2017-11" db="EMBL/GenBank/DDBJ databases">
        <title>Draft genome sequence of Rhizobiales bacterium SY3-13.</title>
        <authorList>
            <person name="Sun C."/>
        </authorList>
    </citation>
    <scope>NUCLEOTIDE SEQUENCE [LARGE SCALE GENOMIC DNA]</scope>
    <source>
        <strain evidence="8 9">SY3-13</strain>
    </source>
</reference>
<evidence type="ECO:0000256" key="5">
    <source>
        <dbReference type="ARBA" id="ARBA00022989"/>
    </source>
</evidence>
<keyword evidence="9" id="KW-1185">Reference proteome</keyword>
<accession>A0A2M9G2Q4</accession>
<comment type="pathway">
    <text evidence="7">Protein modification; lipoprotein biosynthesis (diacylglyceryl transfer).</text>
</comment>
<keyword evidence="2 7" id="KW-1003">Cell membrane</keyword>
<protein>
    <recommendedName>
        <fullName evidence="7">Phosphatidylglycerol--prolipoprotein diacylglyceryl transferase</fullName>
        <ecNumber evidence="7">2.5.1.145</ecNumber>
    </recommendedName>
</protein>
<sequence>MYAIPFPVIDPVAVDLGPLVIRWYALAYIAGLVIGWRYAMRLGDRPDTPVRREHPDMFLVWATIGIIAGGRLGYVLFYAPEYYFAHPGEIVAVWQGGMSFHGGLLGVVAAGLLFCRVKKIPAFAFGDILSTVAPIGLFFGRIANFVNGELWGRPTDAPWGMIFPRADDQPRHPSQLYEAFLEGLLLFAVVNLLVWRFGAYRRPGLVMGVFVAGYGAARFIVEFFRQWDEGVEPLFGWLSRGQQLSIPMIAIGLYFVVRALRRPQQPA</sequence>
<gene>
    <name evidence="7" type="primary">lgt</name>
    <name evidence="8" type="ORF">CVT23_09475</name>
</gene>
<dbReference type="AlphaFoldDB" id="A0A2M9G2Q4"/>
<feature type="transmembrane region" description="Helical" evidence="7">
    <location>
        <begin position="91"/>
        <end position="115"/>
    </location>
</feature>
<dbReference type="Proteomes" id="UP000229498">
    <property type="component" value="Unassembled WGS sequence"/>
</dbReference>
<comment type="function">
    <text evidence="7">Catalyzes the transfer of the diacylglyceryl group from phosphatidylglycerol to the sulfhydryl group of the N-terminal cysteine of a prolipoprotein, the first step in the formation of mature lipoproteins.</text>
</comment>
<dbReference type="GO" id="GO:0042158">
    <property type="term" value="P:lipoprotein biosynthetic process"/>
    <property type="evidence" value="ECO:0007669"/>
    <property type="project" value="UniProtKB-UniRule"/>
</dbReference>
<comment type="catalytic activity">
    <reaction evidence="7">
        <text>L-cysteinyl-[prolipoprotein] + a 1,2-diacyl-sn-glycero-3-phospho-(1'-sn-glycerol) = an S-1,2-diacyl-sn-glyceryl-L-cysteinyl-[prolipoprotein] + sn-glycerol 1-phosphate + H(+)</text>
        <dbReference type="Rhea" id="RHEA:56712"/>
        <dbReference type="Rhea" id="RHEA-COMP:14679"/>
        <dbReference type="Rhea" id="RHEA-COMP:14680"/>
        <dbReference type="ChEBI" id="CHEBI:15378"/>
        <dbReference type="ChEBI" id="CHEBI:29950"/>
        <dbReference type="ChEBI" id="CHEBI:57685"/>
        <dbReference type="ChEBI" id="CHEBI:64716"/>
        <dbReference type="ChEBI" id="CHEBI:140658"/>
        <dbReference type="EC" id="2.5.1.145"/>
    </reaction>
</comment>
<dbReference type="HAMAP" id="MF_01147">
    <property type="entry name" value="Lgt"/>
    <property type="match status" value="1"/>
</dbReference>
<dbReference type="InterPro" id="IPR001640">
    <property type="entry name" value="Lgt"/>
</dbReference>
<proteinExistence type="inferred from homology"/>
<evidence type="ECO:0000256" key="2">
    <source>
        <dbReference type="ARBA" id="ARBA00022475"/>
    </source>
</evidence>
<keyword evidence="8" id="KW-0449">Lipoprotein</keyword>
<dbReference type="UniPathway" id="UPA00664"/>
<comment type="caution">
    <text evidence="8">The sequence shown here is derived from an EMBL/GenBank/DDBJ whole genome shotgun (WGS) entry which is preliminary data.</text>
</comment>
<evidence type="ECO:0000313" key="8">
    <source>
        <dbReference type="EMBL" id="PJK29985.1"/>
    </source>
</evidence>
<evidence type="ECO:0000256" key="4">
    <source>
        <dbReference type="ARBA" id="ARBA00022692"/>
    </source>
</evidence>
<dbReference type="GO" id="GO:0005886">
    <property type="term" value="C:plasma membrane"/>
    <property type="evidence" value="ECO:0007669"/>
    <property type="project" value="UniProtKB-SubCell"/>
</dbReference>
<keyword evidence="5 7" id="KW-1133">Transmembrane helix</keyword>
<evidence type="ECO:0000256" key="1">
    <source>
        <dbReference type="ARBA" id="ARBA00007150"/>
    </source>
</evidence>
<keyword evidence="4 7" id="KW-0812">Transmembrane</keyword>
<dbReference type="Pfam" id="PF01790">
    <property type="entry name" value="LGT"/>
    <property type="match status" value="1"/>
</dbReference>
<evidence type="ECO:0000256" key="7">
    <source>
        <dbReference type="HAMAP-Rule" id="MF_01147"/>
    </source>
</evidence>
<feature type="transmembrane region" description="Helical" evidence="7">
    <location>
        <begin position="122"/>
        <end position="143"/>
    </location>
</feature>
<feature type="transmembrane region" description="Helical" evidence="7">
    <location>
        <begin position="20"/>
        <end position="38"/>
    </location>
</feature>
<organism evidence="8 9">
    <name type="scientific">Minwuia thermotolerans</name>
    <dbReference type="NCBI Taxonomy" id="2056226"/>
    <lineage>
        <taxon>Bacteria</taxon>
        <taxon>Pseudomonadati</taxon>
        <taxon>Pseudomonadota</taxon>
        <taxon>Alphaproteobacteria</taxon>
        <taxon>Minwuiales</taxon>
        <taxon>Minwuiaceae</taxon>
        <taxon>Minwuia</taxon>
    </lineage>
</organism>
<dbReference type="RefSeq" id="WP_109793259.1">
    <property type="nucleotide sequence ID" value="NZ_PHIG01000031.1"/>
</dbReference>
<dbReference type="PROSITE" id="PS01311">
    <property type="entry name" value="LGT"/>
    <property type="match status" value="1"/>
</dbReference>
<keyword evidence="6 7" id="KW-0472">Membrane</keyword>
<feature type="transmembrane region" description="Helical" evidence="7">
    <location>
        <begin position="179"/>
        <end position="198"/>
    </location>
</feature>
<dbReference type="EC" id="2.5.1.145" evidence="7"/>